<keyword evidence="2" id="KW-1185">Reference proteome</keyword>
<reference evidence="1" key="1">
    <citation type="submission" date="2022-07" db="EMBL/GenBank/DDBJ databases">
        <title>Phylogenomic reconstructions and comparative analyses of Kickxellomycotina fungi.</title>
        <authorList>
            <person name="Reynolds N.K."/>
            <person name="Stajich J.E."/>
            <person name="Barry K."/>
            <person name="Grigoriev I.V."/>
            <person name="Crous P."/>
            <person name="Smith M.E."/>
        </authorList>
    </citation>
    <scope>NUCLEOTIDE SEQUENCE</scope>
    <source>
        <strain evidence="1">Benny 63K</strain>
    </source>
</reference>
<evidence type="ECO:0000313" key="2">
    <source>
        <dbReference type="Proteomes" id="UP001150581"/>
    </source>
</evidence>
<protein>
    <submittedName>
        <fullName evidence="1">Uncharacterized protein</fullName>
    </submittedName>
</protein>
<proteinExistence type="predicted"/>
<gene>
    <name evidence="1" type="ORF">LPJ66_010923</name>
</gene>
<dbReference type="EMBL" id="JANBPG010003066">
    <property type="protein sequence ID" value="KAJ1883794.1"/>
    <property type="molecule type" value="Genomic_DNA"/>
</dbReference>
<evidence type="ECO:0000313" key="1">
    <source>
        <dbReference type="EMBL" id="KAJ1883794.1"/>
    </source>
</evidence>
<name>A0ACC1I1D6_9FUNG</name>
<sequence length="330" mass="34363">MSAPAKPIILVTRKLPAQAQARLSALTSVTVRQHLSTAPISHSALLSDIRGSSALICLLSDKVDSELLEAAGPQLRAVSTVSVGYDHVDTQALKQHNVRLGYTPDVLTDATADTTVLLALMASRLAKAALAKAAKGESAFTLSEGLGSQFTGKTLGIVGLGRIGCATGRRLLPFGFTRVLYTGSQPHSARAGALNAEFVGFHELLQLADLVCVCCPLTDRTRGMFGREAFQHAKPGSILVNTARGAVIDQEALLEALDAGALAHAALDVTVPEPLPAGHPLLCHPKCTVLPHIGSATEETRNAMANLAIDNALAAVLGQPMPAEVCIGIE</sequence>
<accession>A0ACC1I1D6</accession>
<organism evidence="1 2">
    <name type="scientific">Kickxella alabastrina</name>
    <dbReference type="NCBI Taxonomy" id="61397"/>
    <lineage>
        <taxon>Eukaryota</taxon>
        <taxon>Fungi</taxon>
        <taxon>Fungi incertae sedis</taxon>
        <taxon>Zoopagomycota</taxon>
        <taxon>Kickxellomycotina</taxon>
        <taxon>Kickxellomycetes</taxon>
        <taxon>Kickxellales</taxon>
        <taxon>Kickxellaceae</taxon>
        <taxon>Kickxella</taxon>
    </lineage>
</organism>
<comment type="caution">
    <text evidence="1">The sequence shown here is derived from an EMBL/GenBank/DDBJ whole genome shotgun (WGS) entry which is preliminary data.</text>
</comment>
<dbReference type="Proteomes" id="UP001150581">
    <property type="component" value="Unassembled WGS sequence"/>
</dbReference>